<dbReference type="CDD" id="cd01949">
    <property type="entry name" value="GGDEF"/>
    <property type="match status" value="1"/>
</dbReference>
<reference evidence="3 4" key="1">
    <citation type="submission" date="2019-03" db="EMBL/GenBank/DDBJ databases">
        <title>Genomic Encyclopedia of Type Strains, Phase IV (KMG-IV): sequencing the most valuable type-strain genomes for metagenomic binning, comparative biology and taxonomic classification.</title>
        <authorList>
            <person name="Goeker M."/>
        </authorList>
    </citation>
    <scope>NUCLEOTIDE SEQUENCE [LARGE SCALE GENOMIC DNA]</scope>
    <source>
        <strain evidence="3 4">DSM 24830</strain>
    </source>
</reference>
<evidence type="ECO:0000313" key="3">
    <source>
        <dbReference type="EMBL" id="TCJ87210.1"/>
    </source>
</evidence>
<keyword evidence="1" id="KW-0812">Transmembrane</keyword>
<dbReference type="AlphaFoldDB" id="A0A4R1F1K4"/>
<feature type="transmembrane region" description="Helical" evidence="1">
    <location>
        <begin position="163"/>
        <end position="186"/>
    </location>
</feature>
<evidence type="ECO:0000256" key="1">
    <source>
        <dbReference type="SAM" id="Phobius"/>
    </source>
</evidence>
<dbReference type="InterPro" id="IPR043128">
    <property type="entry name" value="Rev_trsase/Diguanyl_cyclase"/>
</dbReference>
<gene>
    <name evidence="3" type="ORF">EV695_1716</name>
</gene>
<dbReference type="EMBL" id="SMFQ01000003">
    <property type="protein sequence ID" value="TCJ87210.1"/>
    <property type="molecule type" value="Genomic_DNA"/>
</dbReference>
<dbReference type="SMART" id="SM00267">
    <property type="entry name" value="GGDEF"/>
    <property type="match status" value="1"/>
</dbReference>
<name>A0A4R1F1K4_9GAMM</name>
<proteinExistence type="predicted"/>
<dbReference type="Pfam" id="PF00990">
    <property type="entry name" value="GGDEF"/>
    <property type="match status" value="1"/>
</dbReference>
<sequence length="390" mass="44317">MNINTFKSKYKSISFGDNLADEKVNSTRVIVILGSLLYILYSVMDYFGFTKDVLMQLYIPRVANLALYAFIYYLTYKREFFLKHYNNILMSGYVVSGIAICFAIFIARDGDYSHGMYFAALMVLVYNSFTWSYLPMHYSVILGALLLVSYAMIKIYIHQDASGTHFLLFIGQVFYLISLITVAATSKIIRDNLIKKNLLLQKKLTKIAKAKTQEAERHAKLANLDVLTGLPNRRSMRSRMRQALAEAKQSNTKLTLIFIDLNGFKIINDNFGHDSGDRVLEITAKRLLQTTRKEDYVARLGGDEFLIGLKTNCFSDQFVKTLCEKVKNSVSAPIAFKGQKLQVDASIGIAQYPEDGDSIEQLIKVADQRMYINKQNCKIKRTSAISELLS</sequence>
<evidence type="ECO:0000259" key="2">
    <source>
        <dbReference type="PROSITE" id="PS50887"/>
    </source>
</evidence>
<dbReference type="InterPro" id="IPR000160">
    <property type="entry name" value="GGDEF_dom"/>
</dbReference>
<dbReference type="PROSITE" id="PS50887">
    <property type="entry name" value="GGDEF"/>
    <property type="match status" value="1"/>
</dbReference>
<dbReference type="PANTHER" id="PTHR46663:SF2">
    <property type="entry name" value="GGDEF DOMAIN-CONTAINING PROTEIN"/>
    <property type="match status" value="1"/>
</dbReference>
<keyword evidence="4" id="KW-1185">Reference proteome</keyword>
<dbReference type="NCBIfam" id="TIGR00254">
    <property type="entry name" value="GGDEF"/>
    <property type="match status" value="1"/>
</dbReference>
<keyword evidence="1" id="KW-0472">Membrane</keyword>
<feature type="domain" description="GGDEF" evidence="2">
    <location>
        <begin position="252"/>
        <end position="387"/>
    </location>
</feature>
<accession>A0A4R1F1K4</accession>
<dbReference type="Proteomes" id="UP000294887">
    <property type="component" value="Unassembled WGS sequence"/>
</dbReference>
<feature type="transmembrane region" description="Helical" evidence="1">
    <location>
        <begin position="88"/>
        <end position="106"/>
    </location>
</feature>
<protein>
    <submittedName>
        <fullName evidence="3">Diguanylate cyclase (GGDEF)-like protein</fullName>
    </submittedName>
</protein>
<dbReference type="PANTHER" id="PTHR46663">
    <property type="entry name" value="DIGUANYLATE CYCLASE DGCT-RELATED"/>
    <property type="match status" value="1"/>
</dbReference>
<feature type="transmembrane region" description="Helical" evidence="1">
    <location>
        <begin position="55"/>
        <end position="76"/>
    </location>
</feature>
<dbReference type="InterPro" id="IPR052163">
    <property type="entry name" value="DGC-Regulatory_Protein"/>
</dbReference>
<dbReference type="SUPFAM" id="SSF55073">
    <property type="entry name" value="Nucleotide cyclase"/>
    <property type="match status" value="1"/>
</dbReference>
<evidence type="ECO:0000313" key="4">
    <source>
        <dbReference type="Proteomes" id="UP000294887"/>
    </source>
</evidence>
<feature type="transmembrane region" description="Helical" evidence="1">
    <location>
        <begin position="29"/>
        <end position="49"/>
    </location>
</feature>
<keyword evidence="1" id="KW-1133">Transmembrane helix</keyword>
<dbReference type="Gene3D" id="3.30.70.270">
    <property type="match status" value="1"/>
</dbReference>
<feature type="transmembrane region" description="Helical" evidence="1">
    <location>
        <begin position="136"/>
        <end position="157"/>
    </location>
</feature>
<dbReference type="InterPro" id="IPR029787">
    <property type="entry name" value="Nucleotide_cyclase"/>
</dbReference>
<organism evidence="3 4">
    <name type="scientific">Cocleimonas flava</name>
    <dbReference type="NCBI Taxonomy" id="634765"/>
    <lineage>
        <taxon>Bacteria</taxon>
        <taxon>Pseudomonadati</taxon>
        <taxon>Pseudomonadota</taxon>
        <taxon>Gammaproteobacteria</taxon>
        <taxon>Thiotrichales</taxon>
        <taxon>Thiotrichaceae</taxon>
        <taxon>Cocleimonas</taxon>
    </lineage>
</organism>
<comment type="caution">
    <text evidence="3">The sequence shown here is derived from an EMBL/GenBank/DDBJ whole genome shotgun (WGS) entry which is preliminary data.</text>
</comment>
<dbReference type="OrthoDB" id="92309at2"/>